<dbReference type="STRING" id="1561998.A0A1I7TE88"/>
<keyword evidence="1" id="KW-1185">Reference proteome</keyword>
<name>A0A1I7TE88_9PELO</name>
<dbReference type="Gene3D" id="3.80.10.10">
    <property type="entry name" value="Ribonuclease Inhibitor"/>
    <property type="match status" value="1"/>
</dbReference>
<dbReference type="InterPro" id="IPR032675">
    <property type="entry name" value="LRR_dom_sf"/>
</dbReference>
<dbReference type="WBParaSite" id="Csp11.Scaffold589.g5079.t1">
    <property type="protein sequence ID" value="Csp11.Scaffold589.g5079.t1"/>
    <property type="gene ID" value="Csp11.Scaffold589.g5079"/>
</dbReference>
<dbReference type="Proteomes" id="UP000095282">
    <property type="component" value="Unplaced"/>
</dbReference>
<reference evidence="2" key="1">
    <citation type="submission" date="2016-11" db="UniProtKB">
        <authorList>
            <consortium name="WormBaseParasite"/>
        </authorList>
    </citation>
    <scope>IDENTIFICATION</scope>
</reference>
<dbReference type="eggNOG" id="KOG1947">
    <property type="taxonomic scope" value="Eukaryota"/>
</dbReference>
<organism evidence="1 2">
    <name type="scientific">Caenorhabditis tropicalis</name>
    <dbReference type="NCBI Taxonomy" id="1561998"/>
    <lineage>
        <taxon>Eukaryota</taxon>
        <taxon>Metazoa</taxon>
        <taxon>Ecdysozoa</taxon>
        <taxon>Nematoda</taxon>
        <taxon>Chromadorea</taxon>
        <taxon>Rhabditida</taxon>
        <taxon>Rhabditina</taxon>
        <taxon>Rhabditomorpha</taxon>
        <taxon>Rhabditoidea</taxon>
        <taxon>Rhabditidae</taxon>
        <taxon>Peloderinae</taxon>
        <taxon>Caenorhabditis</taxon>
    </lineage>
</organism>
<evidence type="ECO:0000313" key="2">
    <source>
        <dbReference type="WBParaSite" id="Csp11.Scaffold589.g5079.t1"/>
    </source>
</evidence>
<sequence length="110" mass="12203">MLFLGNLRKLTKLTLSGISNVDDTICQQISTCTKLNFLDLNYCLKIQTAGLQCILSCLNSLTHLEVLGIRAYSHQLLTQLSYYPKSIISDSVEFFSFSLPPIPTSSLVQG</sequence>
<protein>
    <submittedName>
        <fullName evidence="2">F-box domain-containing protein</fullName>
    </submittedName>
</protein>
<proteinExistence type="predicted"/>
<accession>A0A1I7TE88</accession>
<dbReference type="SUPFAM" id="SSF52047">
    <property type="entry name" value="RNI-like"/>
    <property type="match status" value="1"/>
</dbReference>
<dbReference type="AlphaFoldDB" id="A0A1I7TE88"/>
<evidence type="ECO:0000313" key="1">
    <source>
        <dbReference type="Proteomes" id="UP000095282"/>
    </source>
</evidence>